<keyword evidence="3" id="KW-1185">Reference proteome</keyword>
<evidence type="ECO:0000313" key="3">
    <source>
        <dbReference type="Proteomes" id="UP000276215"/>
    </source>
</evidence>
<keyword evidence="1" id="KW-0472">Membrane</keyword>
<evidence type="ECO:0000313" key="2">
    <source>
        <dbReference type="EMBL" id="RPA93648.1"/>
    </source>
</evidence>
<proteinExistence type="predicted"/>
<evidence type="ECO:0000256" key="1">
    <source>
        <dbReference type="SAM" id="Phobius"/>
    </source>
</evidence>
<dbReference type="EMBL" id="ML120449">
    <property type="protein sequence ID" value="RPA93648.1"/>
    <property type="molecule type" value="Genomic_DNA"/>
</dbReference>
<dbReference type="AlphaFoldDB" id="A0A3N4J9F6"/>
<feature type="transmembrane region" description="Helical" evidence="1">
    <location>
        <begin position="50"/>
        <end position="68"/>
    </location>
</feature>
<keyword evidence="1" id="KW-0812">Transmembrane</keyword>
<name>A0A3N4J9F6_9PEZI</name>
<keyword evidence="1" id="KW-1133">Transmembrane helix</keyword>
<reference evidence="2 3" key="1">
    <citation type="journal article" date="2018" name="Nat. Ecol. Evol.">
        <title>Pezizomycetes genomes reveal the molecular basis of ectomycorrhizal truffle lifestyle.</title>
        <authorList>
            <person name="Murat C."/>
            <person name="Payen T."/>
            <person name="Noel B."/>
            <person name="Kuo A."/>
            <person name="Morin E."/>
            <person name="Chen J."/>
            <person name="Kohler A."/>
            <person name="Krizsan K."/>
            <person name="Balestrini R."/>
            <person name="Da Silva C."/>
            <person name="Montanini B."/>
            <person name="Hainaut M."/>
            <person name="Levati E."/>
            <person name="Barry K.W."/>
            <person name="Belfiori B."/>
            <person name="Cichocki N."/>
            <person name="Clum A."/>
            <person name="Dockter R.B."/>
            <person name="Fauchery L."/>
            <person name="Guy J."/>
            <person name="Iotti M."/>
            <person name="Le Tacon F."/>
            <person name="Lindquist E.A."/>
            <person name="Lipzen A."/>
            <person name="Malagnac F."/>
            <person name="Mello A."/>
            <person name="Molinier V."/>
            <person name="Miyauchi S."/>
            <person name="Poulain J."/>
            <person name="Riccioni C."/>
            <person name="Rubini A."/>
            <person name="Sitrit Y."/>
            <person name="Splivallo R."/>
            <person name="Traeger S."/>
            <person name="Wang M."/>
            <person name="Zifcakova L."/>
            <person name="Wipf D."/>
            <person name="Zambonelli A."/>
            <person name="Paolocci F."/>
            <person name="Nowrousian M."/>
            <person name="Ottonello S."/>
            <person name="Baldrian P."/>
            <person name="Spatafora J.W."/>
            <person name="Henrissat B."/>
            <person name="Nagy L.G."/>
            <person name="Aury J.M."/>
            <person name="Wincker P."/>
            <person name="Grigoriev I.V."/>
            <person name="Bonfante P."/>
            <person name="Martin F.M."/>
        </authorList>
    </citation>
    <scope>NUCLEOTIDE SEQUENCE [LARGE SCALE GENOMIC DNA]</scope>
    <source>
        <strain evidence="2 3">120613-1</strain>
    </source>
</reference>
<protein>
    <submittedName>
        <fullName evidence="2">Uncharacterized protein</fullName>
    </submittedName>
</protein>
<dbReference type="Proteomes" id="UP000276215">
    <property type="component" value="Unassembled WGS sequence"/>
</dbReference>
<accession>A0A3N4J9F6</accession>
<sequence length="94" mass="10771">MCLTRRYLPSQPAYSEVNVKVNLLRSGDSKKKNPQFWCVLPYARRIFQVYYCRVWSPVILFTLSFLILLKRGVGNVDCGLGSLVMISILLNNGK</sequence>
<gene>
    <name evidence="2" type="ORF">L873DRAFT_1518514</name>
</gene>
<organism evidence="2 3">
    <name type="scientific">Choiromyces venosus 120613-1</name>
    <dbReference type="NCBI Taxonomy" id="1336337"/>
    <lineage>
        <taxon>Eukaryota</taxon>
        <taxon>Fungi</taxon>
        <taxon>Dikarya</taxon>
        <taxon>Ascomycota</taxon>
        <taxon>Pezizomycotina</taxon>
        <taxon>Pezizomycetes</taxon>
        <taxon>Pezizales</taxon>
        <taxon>Tuberaceae</taxon>
        <taxon>Choiromyces</taxon>
    </lineage>
</organism>